<dbReference type="AlphaFoldDB" id="A0A3S3U3Q3"/>
<accession>A0A3S3U3Q3</accession>
<evidence type="ECO:0000313" key="1">
    <source>
        <dbReference type="EMBL" id="RVU14827.1"/>
    </source>
</evidence>
<dbReference type="Proteomes" id="UP000283128">
    <property type="component" value="Unassembled WGS sequence"/>
</dbReference>
<proteinExistence type="predicted"/>
<comment type="caution">
    <text evidence="1">The sequence shown here is derived from an EMBL/GenBank/DDBJ whole genome shotgun (WGS) entry which is preliminary data.</text>
</comment>
<organism evidence="1 2">
    <name type="scientific">Streptomyces antnestii</name>
    <dbReference type="NCBI Taxonomy" id="2494256"/>
    <lineage>
        <taxon>Bacteria</taxon>
        <taxon>Bacillati</taxon>
        <taxon>Actinomycetota</taxon>
        <taxon>Actinomycetes</taxon>
        <taxon>Kitasatosporales</taxon>
        <taxon>Streptomycetaceae</taxon>
        <taxon>Streptomyces</taxon>
    </lineage>
</organism>
<keyword evidence="2" id="KW-1185">Reference proteome</keyword>
<evidence type="ECO:0000313" key="2">
    <source>
        <dbReference type="Proteomes" id="UP000283128"/>
    </source>
</evidence>
<protein>
    <submittedName>
        <fullName evidence="1">Uncharacterized protein</fullName>
    </submittedName>
</protein>
<gene>
    <name evidence="1" type="ORF">EOT10_40270</name>
</gene>
<sequence length="67" mass="7372">MASAYAPANRFHGLSREDLDLLATITDTTIDSVQAAHKADLGAWAIEQRLRDHPDLAVLDADLDRRS</sequence>
<dbReference type="EMBL" id="RZYA01000038">
    <property type="protein sequence ID" value="RVU14827.1"/>
    <property type="molecule type" value="Genomic_DNA"/>
</dbReference>
<reference evidence="1 2" key="1">
    <citation type="submission" date="2019-01" db="EMBL/GenBank/DDBJ databases">
        <title>Genome sequences of Streptomyces and Rhizobium isolates collected from root and soil.</title>
        <authorList>
            <person name="Chhettri S."/>
            <person name="Sevigny J.L."/>
            <person name="Sen A."/>
            <person name="Ennis N."/>
            <person name="Tisa L."/>
        </authorList>
    </citation>
    <scope>NUCLEOTIDE SEQUENCE [LARGE SCALE GENOMIC DNA]</scope>
    <source>
        <strain evidence="1 2">San01</strain>
    </source>
</reference>
<name>A0A3S3U3Q3_9ACTN</name>